<dbReference type="Proteomes" id="UP000469949">
    <property type="component" value="Unassembled WGS sequence"/>
</dbReference>
<evidence type="ECO:0000313" key="2">
    <source>
        <dbReference type="EMBL" id="KAB7781976.1"/>
    </source>
</evidence>
<dbReference type="EMBL" id="WEKV01000021">
    <property type="protein sequence ID" value="KAB7781976.1"/>
    <property type="molecule type" value="Genomic_DNA"/>
</dbReference>
<sequence length="78" mass="8795">MRRQHSDYAPKQSREQEPSTPSIEQIFAKLKGLLQTAAARTVPDLWDAIRRVFSRFTPDECRNCLAAAGYDNDLAVAT</sequence>
<evidence type="ECO:0000256" key="1">
    <source>
        <dbReference type="SAM" id="MobiDB-lite"/>
    </source>
</evidence>
<protein>
    <submittedName>
        <fullName evidence="2">Mobile element protein</fullName>
    </submittedName>
</protein>
<comment type="caution">
    <text evidence="2">The sequence shown here is derived from an EMBL/GenBank/DDBJ whole genome shotgun (WGS) entry which is preliminary data.</text>
</comment>
<dbReference type="GO" id="GO:0003676">
    <property type="term" value="F:nucleic acid binding"/>
    <property type="evidence" value="ECO:0007669"/>
    <property type="project" value="InterPro"/>
</dbReference>
<organism evidence="2 3">
    <name type="scientific">Methylorubrum populi</name>
    <dbReference type="NCBI Taxonomy" id="223967"/>
    <lineage>
        <taxon>Bacteria</taxon>
        <taxon>Pseudomonadati</taxon>
        <taxon>Pseudomonadota</taxon>
        <taxon>Alphaproteobacteria</taxon>
        <taxon>Hyphomicrobiales</taxon>
        <taxon>Methylobacteriaceae</taxon>
        <taxon>Methylorubrum</taxon>
    </lineage>
</organism>
<dbReference type="Gene3D" id="3.30.420.10">
    <property type="entry name" value="Ribonuclease H-like superfamily/Ribonuclease H"/>
    <property type="match status" value="1"/>
</dbReference>
<dbReference type="InterPro" id="IPR036397">
    <property type="entry name" value="RNaseH_sf"/>
</dbReference>
<feature type="region of interest" description="Disordered" evidence="1">
    <location>
        <begin position="1"/>
        <end position="22"/>
    </location>
</feature>
<feature type="compositionally biased region" description="Basic and acidic residues" evidence="1">
    <location>
        <begin position="1"/>
        <end position="17"/>
    </location>
</feature>
<dbReference type="AlphaFoldDB" id="A0A833MW80"/>
<gene>
    <name evidence="2" type="ORF">F8B43_5585</name>
</gene>
<reference evidence="2 3" key="1">
    <citation type="submission" date="2019-10" db="EMBL/GenBank/DDBJ databases">
        <title>Draft Genome Sequence of the Caffeine Degrading Methylotroph Methylorubrum populi PINKEL.</title>
        <authorList>
            <person name="Dawson S.C."/>
            <person name="Zhang X."/>
            <person name="Wright M.E."/>
            <person name="Sharma G."/>
            <person name="Langner J.T."/>
            <person name="Ditty J.L."/>
            <person name="Subuyuj G.A."/>
        </authorList>
    </citation>
    <scope>NUCLEOTIDE SEQUENCE [LARGE SCALE GENOMIC DNA]</scope>
    <source>
        <strain evidence="2 3">Pinkel</strain>
    </source>
</reference>
<accession>A0A833MW80</accession>
<proteinExistence type="predicted"/>
<name>A0A833MW80_9HYPH</name>
<evidence type="ECO:0000313" key="3">
    <source>
        <dbReference type="Proteomes" id="UP000469949"/>
    </source>
</evidence>